<dbReference type="PANTHER" id="PTHR34265:SF1">
    <property type="entry name" value="TYPE III PANTOTHENATE KINASE"/>
    <property type="match status" value="1"/>
</dbReference>
<dbReference type="InterPro" id="IPR004619">
    <property type="entry name" value="Type_III_PanK"/>
</dbReference>
<dbReference type="EMBL" id="CP010311">
    <property type="protein sequence ID" value="AJF06166.1"/>
    <property type="molecule type" value="Genomic_DNA"/>
</dbReference>
<dbReference type="NCBIfam" id="NF009848">
    <property type="entry name" value="PRK13318.1-6"/>
    <property type="match status" value="1"/>
</dbReference>
<feature type="active site" description="Proton acceptor" evidence="17">
    <location>
        <position position="109"/>
    </location>
</feature>
<dbReference type="GO" id="GO:0004594">
    <property type="term" value="F:pantothenate kinase activity"/>
    <property type="evidence" value="ECO:0007669"/>
    <property type="project" value="UniProtKB-UniRule"/>
</dbReference>
<dbReference type="RefSeq" id="WP_040199695.1">
    <property type="nucleotide sequence ID" value="NZ_CP010311.1"/>
</dbReference>
<dbReference type="SUPFAM" id="SSF53067">
    <property type="entry name" value="Actin-like ATPase domain"/>
    <property type="match status" value="2"/>
</dbReference>
<comment type="cofactor">
    <cofactor evidence="2">
        <name>K(+)</name>
        <dbReference type="ChEBI" id="CHEBI:29103"/>
    </cofactor>
</comment>
<evidence type="ECO:0000256" key="1">
    <source>
        <dbReference type="ARBA" id="ARBA00001206"/>
    </source>
</evidence>
<comment type="subcellular location">
    <subcellularLocation>
        <location evidence="3 17">Cytoplasm</location>
    </subcellularLocation>
</comment>
<dbReference type="EC" id="2.7.1.33" evidence="6 17"/>
<keyword evidence="9 17" id="KW-0479">Metal-binding</keyword>
<keyword evidence="11 17" id="KW-0418">Kinase</keyword>
<evidence type="ECO:0000256" key="15">
    <source>
        <dbReference type="ARBA" id="ARBA00038036"/>
    </source>
</evidence>
<dbReference type="Proteomes" id="UP000035036">
    <property type="component" value="Chromosome"/>
</dbReference>
<evidence type="ECO:0000256" key="2">
    <source>
        <dbReference type="ARBA" id="ARBA00001958"/>
    </source>
</evidence>
<evidence type="ECO:0000256" key="3">
    <source>
        <dbReference type="ARBA" id="ARBA00004496"/>
    </source>
</evidence>
<dbReference type="Gene3D" id="3.30.420.40">
    <property type="match status" value="2"/>
</dbReference>
<dbReference type="HOGENOM" id="CLU_066627_1_0_7"/>
<dbReference type="NCBIfam" id="TIGR00671">
    <property type="entry name" value="baf"/>
    <property type="match status" value="1"/>
</dbReference>
<evidence type="ECO:0000256" key="7">
    <source>
        <dbReference type="ARBA" id="ARBA00022490"/>
    </source>
</evidence>
<evidence type="ECO:0000256" key="13">
    <source>
        <dbReference type="ARBA" id="ARBA00022958"/>
    </source>
</evidence>
<evidence type="ECO:0000256" key="14">
    <source>
        <dbReference type="ARBA" id="ARBA00022993"/>
    </source>
</evidence>
<sequence length="263" mass="28962">MLFAIDIGNTNTVLGLYRDRQLLHDWRITTDKSRTVDEYAVVIHDLFALAQVRFDQVEDVIISCVVPPVLVTFESLCRRYFKHVPLVVEADTRTGMPICYDHPSEVGADRVVNGVAAYERYHRALIIVDFGTATTFDYICAQGNYQGGAIAPGIGIAAEALHQRASKLPRVDIVRPPHVIGKNTVSSMQAGIFYGYVGLVDGIVERMKAECGEDPLVIATGGLAPLVAESSTTIDEVSADLTLEGLRIIHERHRLGFDRSPVR</sequence>
<feature type="binding site" evidence="17">
    <location>
        <begin position="107"/>
        <end position="110"/>
    </location>
    <ligand>
        <name>substrate</name>
    </ligand>
</feature>
<dbReference type="CDD" id="cd24015">
    <property type="entry name" value="ASKHA_NBD_PanK-III"/>
    <property type="match status" value="1"/>
</dbReference>
<organism evidence="18 19">
    <name type="scientific">Geoalkalibacter subterraneus</name>
    <dbReference type="NCBI Taxonomy" id="483547"/>
    <lineage>
        <taxon>Bacteria</taxon>
        <taxon>Pseudomonadati</taxon>
        <taxon>Thermodesulfobacteriota</taxon>
        <taxon>Desulfuromonadia</taxon>
        <taxon>Desulfuromonadales</taxon>
        <taxon>Geoalkalibacteraceae</taxon>
        <taxon>Geoalkalibacter</taxon>
    </lineage>
</organism>
<dbReference type="KEGG" id="gsb:GSUB_05755"/>
<evidence type="ECO:0000256" key="10">
    <source>
        <dbReference type="ARBA" id="ARBA00022741"/>
    </source>
</evidence>
<feature type="binding site" evidence="17">
    <location>
        <position position="100"/>
    </location>
    <ligand>
        <name>substrate</name>
    </ligand>
</feature>
<dbReference type="InterPro" id="IPR043129">
    <property type="entry name" value="ATPase_NBD"/>
</dbReference>
<keyword evidence="19" id="KW-1185">Reference proteome</keyword>
<dbReference type="AlphaFoldDB" id="A0A0B5FRG8"/>
<evidence type="ECO:0000256" key="8">
    <source>
        <dbReference type="ARBA" id="ARBA00022679"/>
    </source>
</evidence>
<evidence type="ECO:0000313" key="18">
    <source>
        <dbReference type="EMBL" id="AJF06166.1"/>
    </source>
</evidence>
<keyword evidence="10 17" id="KW-0547">Nucleotide-binding</keyword>
<evidence type="ECO:0000256" key="9">
    <source>
        <dbReference type="ARBA" id="ARBA00022723"/>
    </source>
</evidence>
<dbReference type="NCBIfam" id="NF009855">
    <property type="entry name" value="PRK13321.1"/>
    <property type="match status" value="1"/>
</dbReference>
<evidence type="ECO:0000313" key="19">
    <source>
        <dbReference type="Proteomes" id="UP000035036"/>
    </source>
</evidence>
<dbReference type="STRING" id="483547.GSUB_05755"/>
<feature type="binding site" evidence="17">
    <location>
        <begin position="6"/>
        <end position="13"/>
    </location>
    <ligand>
        <name>ATP</name>
        <dbReference type="ChEBI" id="CHEBI:30616"/>
    </ligand>
</feature>
<comment type="pathway">
    <text evidence="4 17">Cofactor biosynthesis; coenzyme A biosynthesis; CoA from (R)-pantothenate: step 1/5.</text>
</comment>
<keyword evidence="12 17" id="KW-0067">ATP-binding</keyword>
<dbReference type="HAMAP" id="MF_01274">
    <property type="entry name" value="Pantothen_kinase_3"/>
    <property type="match status" value="1"/>
</dbReference>
<dbReference type="GO" id="GO:0015937">
    <property type="term" value="P:coenzyme A biosynthetic process"/>
    <property type="evidence" value="ECO:0007669"/>
    <property type="project" value="UniProtKB-UniRule"/>
</dbReference>
<protein>
    <recommendedName>
        <fullName evidence="16 17">Type III pantothenate kinase</fullName>
        <ecNumber evidence="6 17">2.7.1.33</ecNumber>
    </recommendedName>
    <alternativeName>
        <fullName evidence="17">PanK-III</fullName>
    </alternativeName>
    <alternativeName>
        <fullName evidence="17">Pantothenic acid kinase</fullName>
    </alternativeName>
</protein>
<dbReference type="GO" id="GO:0046872">
    <property type="term" value="F:metal ion binding"/>
    <property type="evidence" value="ECO:0007669"/>
    <property type="project" value="UniProtKB-KW"/>
</dbReference>
<evidence type="ECO:0000256" key="4">
    <source>
        <dbReference type="ARBA" id="ARBA00005225"/>
    </source>
</evidence>
<reference evidence="18 19" key="1">
    <citation type="journal article" date="2015" name="Genome Announc.">
        <title>Genomes of Geoalkalibacter ferrihydriticus Z-0531T and Geoalkalibacter subterraneus Red1T, Two Haloalkaliphilic Metal-Reducing Deltaproteobacteria.</title>
        <authorList>
            <person name="Badalamenti J.P."/>
            <person name="Krajmalnik-Brown R."/>
            <person name="Torres C.I."/>
            <person name="Bond D.R."/>
        </authorList>
    </citation>
    <scope>NUCLEOTIDE SEQUENCE [LARGE SCALE GENOMIC DNA]</scope>
    <source>
        <strain evidence="18 19">Red1</strain>
    </source>
</reference>
<evidence type="ECO:0000256" key="11">
    <source>
        <dbReference type="ARBA" id="ARBA00022777"/>
    </source>
</evidence>
<dbReference type="GO" id="GO:0005737">
    <property type="term" value="C:cytoplasm"/>
    <property type="evidence" value="ECO:0007669"/>
    <property type="project" value="UniProtKB-SubCell"/>
</dbReference>
<keyword evidence="14 17" id="KW-0173">Coenzyme A biosynthesis</keyword>
<comment type="cofactor">
    <cofactor evidence="17">
        <name>NH4(+)</name>
        <dbReference type="ChEBI" id="CHEBI:28938"/>
    </cofactor>
    <cofactor evidence="17">
        <name>K(+)</name>
        <dbReference type="ChEBI" id="CHEBI:29103"/>
    </cofactor>
    <text evidence="17">A monovalent cation. Ammonium or potassium.</text>
</comment>
<feature type="binding site" evidence="17">
    <location>
        <position position="132"/>
    </location>
    <ligand>
        <name>ATP</name>
        <dbReference type="ChEBI" id="CHEBI:30616"/>
    </ligand>
</feature>
<evidence type="ECO:0000256" key="17">
    <source>
        <dbReference type="HAMAP-Rule" id="MF_01274"/>
    </source>
</evidence>
<keyword evidence="13 17" id="KW-0630">Potassium</keyword>
<comment type="subunit">
    <text evidence="5 17">Homodimer.</text>
</comment>
<feature type="binding site" evidence="17">
    <location>
        <position position="129"/>
    </location>
    <ligand>
        <name>K(+)</name>
        <dbReference type="ChEBI" id="CHEBI:29103"/>
    </ligand>
</feature>
<accession>A0A0B5FRG8</accession>
<name>A0A0B5FRG8_9BACT</name>
<dbReference type="PANTHER" id="PTHR34265">
    <property type="entry name" value="TYPE III PANTOTHENATE KINASE"/>
    <property type="match status" value="1"/>
</dbReference>
<evidence type="ECO:0000256" key="6">
    <source>
        <dbReference type="ARBA" id="ARBA00012102"/>
    </source>
</evidence>
<evidence type="ECO:0000256" key="16">
    <source>
        <dbReference type="ARBA" id="ARBA00040883"/>
    </source>
</evidence>
<comment type="catalytic activity">
    <reaction evidence="1 17">
        <text>(R)-pantothenate + ATP = (R)-4'-phosphopantothenate + ADP + H(+)</text>
        <dbReference type="Rhea" id="RHEA:16373"/>
        <dbReference type="ChEBI" id="CHEBI:10986"/>
        <dbReference type="ChEBI" id="CHEBI:15378"/>
        <dbReference type="ChEBI" id="CHEBI:29032"/>
        <dbReference type="ChEBI" id="CHEBI:30616"/>
        <dbReference type="ChEBI" id="CHEBI:456216"/>
        <dbReference type="EC" id="2.7.1.33"/>
    </reaction>
</comment>
<comment type="function">
    <text evidence="17">Catalyzes the phosphorylation of pantothenate (Pan), the first step in CoA biosynthesis.</text>
</comment>
<dbReference type="Pfam" id="PF03309">
    <property type="entry name" value="Pan_kinase"/>
    <property type="match status" value="1"/>
</dbReference>
<keyword evidence="8 17" id="KW-0808">Transferase</keyword>
<dbReference type="GO" id="GO:0005524">
    <property type="term" value="F:ATP binding"/>
    <property type="evidence" value="ECO:0007669"/>
    <property type="project" value="UniProtKB-UniRule"/>
</dbReference>
<proteinExistence type="inferred from homology"/>
<comment type="similarity">
    <text evidence="15 17">Belongs to the type III pantothenate kinase family.</text>
</comment>
<evidence type="ECO:0000256" key="5">
    <source>
        <dbReference type="ARBA" id="ARBA00011738"/>
    </source>
</evidence>
<keyword evidence="7 17" id="KW-0963">Cytoplasm</keyword>
<gene>
    <name evidence="17" type="primary">coaX</name>
    <name evidence="18" type="ORF">GSUB_05755</name>
</gene>
<dbReference type="UniPathway" id="UPA00241">
    <property type="reaction ID" value="UER00352"/>
</dbReference>
<evidence type="ECO:0000256" key="12">
    <source>
        <dbReference type="ARBA" id="ARBA00022840"/>
    </source>
</evidence>
<dbReference type="OrthoDB" id="9804707at2"/>
<feature type="binding site" evidence="17">
    <location>
        <position position="184"/>
    </location>
    <ligand>
        <name>substrate</name>
    </ligand>
</feature>